<evidence type="ECO:0000313" key="1">
    <source>
        <dbReference type="EMBL" id="GFG30142.1"/>
    </source>
</evidence>
<sequence>MEKNVRKAYGENINRILSRHNIKCASLMPRKLLFSLPLGLKTVGGTTGTSGSRQPKISAVAENNFSRESHIQLQNTRILSTKSQYMKHMREVTEFKFHPNNMYREDGLALGRSWNPPVQQDTGC</sequence>
<gene>
    <name evidence="1" type="ORF">Cfor_00893</name>
</gene>
<comment type="caution">
    <text evidence="1">The sequence shown here is derived from an EMBL/GenBank/DDBJ whole genome shotgun (WGS) entry which is preliminary data.</text>
</comment>
<dbReference type="Proteomes" id="UP000502823">
    <property type="component" value="Unassembled WGS sequence"/>
</dbReference>
<keyword evidence="2" id="KW-1185">Reference proteome</keyword>
<proteinExistence type="predicted"/>
<protein>
    <submittedName>
        <fullName evidence="1">Uncharacterized protein</fullName>
    </submittedName>
</protein>
<name>A0A6L2PG65_COPFO</name>
<dbReference type="AlphaFoldDB" id="A0A6L2PG65"/>
<dbReference type="InParanoid" id="A0A6L2PG65"/>
<evidence type="ECO:0000313" key="2">
    <source>
        <dbReference type="Proteomes" id="UP000502823"/>
    </source>
</evidence>
<organism evidence="1 2">
    <name type="scientific">Coptotermes formosanus</name>
    <name type="common">Formosan subterranean termite</name>
    <dbReference type="NCBI Taxonomy" id="36987"/>
    <lineage>
        <taxon>Eukaryota</taxon>
        <taxon>Metazoa</taxon>
        <taxon>Ecdysozoa</taxon>
        <taxon>Arthropoda</taxon>
        <taxon>Hexapoda</taxon>
        <taxon>Insecta</taxon>
        <taxon>Pterygota</taxon>
        <taxon>Neoptera</taxon>
        <taxon>Polyneoptera</taxon>
        <taxon>Dictyoptera</taxon>
        <taxon>Blattodea</taxon>
        <taxon>Blattoidea</taxon>
        <taxon>Termitoidae</taxon>
        <taxon>Rhinotermitidae</taxon>
        <taxon>Coptotermes</taxon>
    </lineage>
</organism>
<reference evidence="2" key="1">
    <citation type="submission" date="2020-01" db="EMBL/GenBank/DDBJ databases">
        <title>Draft genome sequence of the Termite Coptotermes fromosanus.</title>
        <authorList>
            <person name="Itakura S."/>
            <person name="Yosikawa Y."/>
            <person name="Umezawa K."/>
        </authorList>
    </citation>
    <scope>NUCLEOTIDE SEQUENCE [LARGE SCALE GENOMIC DNA]</scope>
</reference>
<dbReference type="EMBL" id="BLKM01000199">
    <property type="protein sequence ID" value="GFG30142.1"/>
    <property type="molecule type" value="Genomic_DNA"/>
</dbReference>
<accession>A0A6L2PG65</accession>